<keyword evidence="3" id="KW-1185">Reference proteome</keyword>
<reference evidence="2 3" key="1">
    <citation type="submission" date="2020-10" db="EMBL/GenBank/DDBJ databases">
        <title>Sequencing the genomes of 1000 actinobacteria strains.</title>
        <authorList>
            <person name="Klenk H.-P."/>
        </authorList>
    </citation>
    <scope>NUCLEOTIDE SEQUENCE [LARGE SCALE GENOMIC DNA]</scope>
    <source>
        <strain evidence="2 3">DSM 46744</strain>
    </source>
</reference>
<name>A0ABR9JPZ3_9ACTN</name>
<comment type="caution">
    <text evidence="2">The sequence shown here is derived from an EMBL/GenBank/DDBJ whole genome shotgun (WGS) entry which is preliminary data.</text>
</comment>
<sequence length="277" mass="28917">MFLVTGATGTVGREVVAELLRLGLPVRALTRDPARADLPEGVEVVAGDVAEPSTLGPALDGVTAAHLINFAGDGYAPLETGAEIVAMAGRAGVRRVTVLGGRAEGTLEQALADSDIEWTLLNPVEFMANTLQWWAASVRAEGAVREPFGDRVSSLVHEADIGAVAATVLAKGGYAGRTLVLTGPEAITTAEKVRTLGAAIGRDVRFVELGEDEARAMWRGHGMTDDLIGFLLDALGNTPIEGRTVSPAVEEVTGRPARPFAQWAAENAAAFRPDPSC</sequence>
<gene>
    <name evidence="2" type="ORF">H4W34_002464</name>
</gene>
<evidence type="ECO:0000313" key="3">
    <source>
        <dbReference type="Proteomes" id="UP000627838"/>
    </source>
</evidence>
<dbReference type="Pfam" id="PF13460">
    <property type="entry name" value="NAD_binding_10"/>
    <property type="match status" value="1"/>
</dbReference>
<dbReference type="InterPro" id="IPR016040">
    <property type="entry name" value="NAD(P)-bd_dom"/>
</dbReference>
<dbReference type="InterPro" id="IPR051604">
    <property type="entry name" value="Ergot_Alk_Oxidoreductase"/>
</dbReference>
<evidence type="ECO:0000259" key="1">
    <source>
        <dbReference type="Pfam" id="PF13460"/>
    </source>
</evidence>
<proteinExistence type="predicted"/>
<dbReference type="InterPro" id="IPR036291">
    <property type="entry name" value="NAD(P)-bd_dom_sf"/>
</dbReference>
<accession>A0ABR9JPZ3</accession>
<dbReference type="RefSeq" id="WP_192759295.1">
    <property type="nucleotide sequence ID" value="NZ_JADBDZ010000001.1"/>
</dbReference>
<organism evidence="2 3">
    <name type="scientific">Actinomadura algeriensis</name>
    <dbReference type="NCBI Taxonomy" id="1679523"/>
    <lineage>
        <taxon>Bacteria</taxon>
        <taxon>Bacillati</taxon>
        <taxon>Actinomycetota</taxon>
        <taxon>Actinomycetes</taxon>
        <taxon>Streptosporangiales</taxon>
        <taxon>Thermomonosporaceae</taxon>
        <taxon>Actinomadura</taxon>
    </lineage>
</organism>
<dbReference type="Proteomes" id="UP000627838">
    <property type="component" value="Unassembled WGS sequence"/>
</dbReference>
<protein>
    <submittedName>
        <fullName evidence="2">Uncharacterized protein YbjT (DUF2867 family)</fullName>
    </submittedName>
</protein>
<dbReference type="Gene3D" id="3.40.50.720">
    <property type="entry name" value="NAD(P)-binding Rossmann-like Domain"/>
    <property type="match status" value="1"/>
</dbReference>
<dbReference type="SUPFAM" id="SSF51735">
    <property type="entry name" value="NAD(P)-binding Rossmann-fold domains"/>
    <property type="match status" value="1"/>
</dbReference>
<dbReference type="Gene3D" id="3.90.25.10">
    <property type="entry name" value="UDP-galactose 4-epimerase, domain 1"/>
    <property type="match status" value="1"/>
</dbReference>
<dbReference type="PANTHER" id="PTHR43162:SF1">
    <property type="entry name" value="PRESTALK A DIFFERENTIATION PROTEIN A"/>
    <property type="match status" value="1"/>
</dbReference>
<dbReference type="EMBL" id="JADBDZ010000001">
    <property type="protein sequence ID" value="MBE1532631.1"/>
    <property type="molecule type" value="Genomic_DNA"/>
</dbReference>
<evidence type="ECO:0000313" key="2">
    <source>
        <dbReference type="EMBL" id="MBE1532631.1"/>
    </source>
</evidence>
<dbReference type="PANTHER" id="PTHR43162">
    <property type="match status" value="1"/>
</dbReference>
<feature type="domain" description="NAD(P)-binding" evidence="1">
    <location>
        <begin position="6"/>
        <end position="99"/>
    </location>
</feature>